<sequence length="178" mass="20855">MELAQERMSLKEEIKVLLNELTNEINQRVSATINKTEEMGKLRDAIVQLLNDQKLLREKITDLEGPLGAQPPAGAPPRSTVVRFLKFNVKEQILRAVWKKPIYIQEKRIFFDHNYAENIQLKRREYAPVKKALKENAIRFQTPMAKMRVHFDSGMVIYSSAEEAALDLRRHFYRYLQV</sequence>
<dbReference type="Proteomes" id="UP000261380">
    <property type="component" value="Unplaced"/>
</dbReference>
<protein>
    <recommendedName>
        <fullName evidence="3">L1 transposable element RRM domain-containing protein</fullName>
    </recommendedName>
</protein>
<organism evidence="1 2">
    <name type="scientific">Xiphophorus couchianus</name>
    <name type="common">Monterrey platyfish</name>
    <dbReference type="NCBI Taxonomy" id="32473"/>
    <lineage>
        <taxon>Eukaryota</taxon>
        <taxon>Metazoa</taxon>
        <taxon>Chordata</taxon>
        <taxon>Craniata</taxon>
        <taxon>Vertebrata</taxon>
        <taxon>Euteleostomi</taxon>
        <taxon>Actinopterygii</taxon>
        <taxon>Neopterygii</taxon>
        <taxon>Teleostei</taxon>
        <taxon>Neoteleostei</taxon>
        <taxon>Acanthomorphata</taxon>
        <taxon>Ovalentaria</taxon>
        <taxon>Atherinomorphae</taxon>
        <taxon>Cyprinodontiformes</taxon>
        <taxon>Poeciliidae</taxon>
        <taxon>Poeciliinae</taxon>
        <taxon>Xiphophorus</taxon>
    </lineage>
</organism>
<dbReference type="STRING" id="32473.ENSXCOP00000010646"/>
<dbReference type="Ensembl" id="ENSXCOT00000010770.1">
    <property type="protein sequence ID" value="ENSXCOP00000010646.1"/>
    <property type="gene ID" value="ENSXCOG00000008047.1"/>
</dbReference>
<evidence type="ECO:0008006" key="3">
    <source>
        <dbReference type="Google" id="ProtNLM"/>
    </source>
</evidence>
<proteinExistence type="predicted"/>
<dbReference type="GeneTree" id="ENSGT00940000160789"/>
<dbReference type="Gene3D" id="3.30.70.1820">
    <property type="entry name" value="L1 transposable element, RRM domain"/>
    <property type="match status" value="1"/>
</dbReference>
<reference evidence="1" key="1">
    <citation type="submission" date="2025-08" db="UniProtKB">
        <authorList>
            <consortium name="Ensembl"/>
        </authorList>
    </citation>
    <scope>IDENTIFICATION</scope>
</reference>
<accession>A0A3B5LM95</accession>
<evidence type="ECO:0000313" key="1">
    <source>
        <dbReference type="Ensembl" id="ENSXCOP00000010646.1"/>
    </source>
</evidence>
<dbReference type="AlphaFoldDB" id="A0A3B5LM95"/>
<name>A0A3B5LM95_9TELE</name>
<keyword evidence="2" id="KW-1185">Reference proteome</keyword>
<evidence type="ECO:0000313" key="2">
    <source>
        <dbReference type="Proteomes" id="UP000261380"/>
    </source>
</evidence>
<reference evidence="1" key="2">
    <citation type="submission" date="2025-09" db="UniProtKB">
        <authorList>
            <consortium name="Ensembl"/>
        </authorList>
    </citation>
    <scope>IDENTIFICATION</scope>
</reference>